<protein>
    <recommendedName>
        <fullName evidence="6">ABC-2 type transporter transmembrane domain-containing protein</fullName>
    </recommendedName>
</protein>
<feature type="transmembrane region" description="Helical" evidence="5">
    <location>
        <begin position="189"/>
        <end position="206"/>
    </location>
</feature>
<feature type="transmembrane region" description="Helical" evidence="5">
    <location>
        <begin position="129"/>
        <end position="152"/>
    </location>
</feature>
<organism evidence="7 8">
    <name type="scientific">Candidatus Segetimicrobium genomatis</name>
    <dbReference type="NCBI Taxonomy" id="2569760"/>
    <lineage>
        <taxon>Bacteria</taxon>
        <taxon>Bacillati</taxon>
        <taxon>Candidatus Sysuimicrobiota</taxon>
        <taxon>Candidatus Sysuimicrobiia</taxon>
        <taxon>Candidatus Sysuimicrobiales</taxon>
        <taxon>Candidatus Segetimicrobiaceae</taxon>
        <taxon>Candidatus Segetimicrobium</taxon>
    </lineage>
</organism>
<dbReference type="GO" id="GO:0016020">
    <property type="term" value="C:membrane"/>
    <property type="evidence" value="ECO:0007669"/>
    <property type="project" value="UniProtKB-SubCell"/>
</dbReference>
<comment type="caution">
    <text evidence="7">The sequence shown here is derived from an EMBL/GenBank/DDBJ whole genome shotgun (WGS) entry which is preliminary data.</text>
</comment>
<feature type="transmembrane region" description="Helical" evidence="5">
    <location>
        <begin position="159"/>
        <end position="183"/>
    </location>
</feature>
<evidence type="ECO:0000256" key="5">
    <source>
        <dbReference type="SAM" id="Phobius"/>
    </source>
</evidence>
<reference evidence="7 8" key="1">
    <citation type="journal article" date="2019" name="Nat. Microbiol.">
        <title>Mediterranean grassland soil C-N compound turnover is dependent on rainfall and depth, and is mediated by genomically divergent microorganisms.</title>
        <authorList>
            <person name="Diamond S."/>
            <person name="Andeer P.F."/>
            <person name="Li Z."/>
            <person name="Crits-Christoph A."/>
            <person name="Burstein D."/>
            <person name="Anantharaman K."/>
            <person name="Lane K.R."/>
            <person name="Thomas B.C."/>
            <person name="Pan C."/>
            <person name="Northen T.R."/>
            <person name="Banfield J.F."/>
        </authorList>
    </citation>
    <scope>NUCLEOTIDE SEQUENCE [LARGE SCALE GENOMIC DNA]</scope>
    <source>
        <strain evidence="7">NP_8</strain>
    </source>
</reference>
<feature type="transmembrane region" description="Helical" evidence="5">
    <location>
        <begin position="258"/>
        <end position="283"/>
    </location>
</feature>
<accession>A0A537IZA3</accession>
<evidence type="ECO:0000256" key="3">
    <source>
        <dbReference type="ARBA" id="ARBA00022989"/>
    </source>
</evidence>
<feature type="domain" description="ABC-2 type transporter transmembrane" evidence="6">
    <location>
        <begin position="79"/>
        <end position="194"/>
    </location>
</feature>
<dbReference type="EMBL" id="VBAP01000031">
    <property type="protein sequence ID" value="TMI76066.1"/>
    <property type="molecule type" value="Genomic_DNA"/>
</dbReference>
<comment type="subcellular location">
    <subcellularLocation>
        <location evidence="1">Membrane</location>
        <topology evidence="1">Multi-pass membrane protein</topology>
    </subcellularLocation>
</comment>
<feature type="transmembrane region" description="Helical" evidence="5">
    <location>
        <begin position="32"/>
        <end position="55"/>
    </location>
</feature>
<keyword evidence="3 5" id="KW-1133">Transmembrane helix</keyword>
<feature type="transmembrane region" description="Helical" evidence="5">
    <location>
        <begin position="75"/>
        <end position="99"/>
    </location>
</feature>
<evidence type="ECO:0000256" key="4">
    <source>
        <dbReference type="ARBA" id="ARBA00023136"/>
    </source>
</evidence>
<gene>
    <name evidence="7" type="ORF">E6H05_04920</name>
</gene>
<keyword evidence="4 5" id="KW-0472">Membrane</keyword>
<evidence type="ECO:0000313" key="8">
    <source>
        <dbReference type="Proteomes" id="UP000318834"/>
    </source>
</evidence>
<sequence length="290" mass="30415">MGVVAGVRDATRIRSAWILSGRPTAAMIRLDLFSTFTALAPYAVVAVAAALAGFVLQNDLHRVQEDGLLVIGDPFAVSLYGGVLLLSVYLAASAAMAVAREREQGTVELLSYGPVSAFSYLLAKFTSHVLQYMFLVVLLLGSYLLLAVATGLHLRGTTLLAMALSIGPAAAAAALGLLVAALMRRVRPTILAVLGLALGTVGLQVAREVLVRLPAPEFHVNPVQVLRWAAVAVSSITQWLLPFGYVDRELSVMLRGDLAGALSVTVAACVYAAVVLALAAAGLDRTGIRR</sequence>
<evidence type="ECO:0000256" key="2">
    <source>
        <dbReference type="ARBA" id="ARBA00022692"/>
    </source>
</evidence>
<dbReference type="Pfam" id="PF12698">
    <property type="entry name" value="ABC2_membrane_3"/>
    <property type="match status" value="1"/>
</dbReference>
<dbReference type="InterPro" id="IPR013525">
    <property type="entry name" value="ABC2_TM"/>
</dbReference>
<keyword evidence="2 5" id="KW-0812">Transmembrane</keyword>
<dbReference type="AlphaFoldDB" id="A0A537IZA3"/>
<proteinExistence type="predicted"/>
<evidence type="ECO:0000313" key="7">
    <source>
        <dbReference type="EMBL" id="TMI76066.1"/>
    </source>
</evidence>
<dbReference type="Proteomes" id="UP000318834">
    <property type="component" value="Unassembled WGS sequence"/>
</dbReference>
<evidence type="ECO:0000256" key="1">
    <source>
        <dbReference type="ARBA" id="ARBA00004141"/>
    </source>
</evidence>
<evidence type="ECO:0000259" key="6">
    <source>
        <dbReference type="Pfam" id="PF12698"/>
    </source>
</evidence>
<dbReference type="GO" id="GO:0140359">
    <property type="term" value="F:ABC-type transporter activity"/>
    <property type="evidence" value="ECO:0007669"/>
    <property type="project" value="InterPro"/>
</dbReference>
<name>A0A537IZA3_9BACT</name>